<reference evidence="2 3" key="1">
    <citation type="submission" date="2017-04" db="EMBL/GenBank/DDBJ databases">
        <authorList>
            <person name="Afonso C.L."/>
            <person name="Miller P.J."/>
            <person name="Scott M.A."/>
            <person name="Spackman E."/>
            <person name="Goraichik I."/>
            <person name="Dimitrov K.M."/>
            <person name="Suarez D.L."/>
            <person name="Swayne D.E."/>
        </authorList>
    </citation>
    <scope>NUCLEOTIDE SEQUENCE [LARGE SCALE GENOMIC DNA]</scope>
    <source>
        <strain evidence="2 3">CGMCC 1.10972</strain>
    </source>
</reference>
<proteinExistence type="predicted"/>
<keyword evidence="1" id="KW-0472">Membrane</keyword>
<name>A0A1W1ZXJ5_9HYPH</name>
<dbReference type="STRING" id="937218.SAMN06297251_103200"/>
<feature type="transmembrane region" description="Helical" evidence="1">
    <location>
        <begin position="119"/>
        <end position="139"/>
    </location>
</feature>
<dbReference type="RefSeq" id="WP_084409021.1">
    <property type="nucleotide sequence ID" value="NZ_FWXR01000003.1"/>
</dbReference>
<protein>
    <submittedName>
        <fullName evidence="2">Uncharacterized protein</fullName>
    </submittedName>
</protein>
<organism evidence="2 3">
    <name type="scientific">Fulvimarina manganoxydans</name>
    <dbReference type="NCBI Taxonomy" id="937218"/>
    <lineage>
        <taxon>Bacteria</taxon>
        <taxon>Pseudomonadati</taxon>
        <taxon>Pseudomonadota</taxon>
        <taxon>Alphaproteobacteria</taxon>
        <taxon>Hyphomicrobiales</taxon>
        <taxon>Aurantimonadaceae</taxon>
        <taxon>Fulvimarina</taxon>
    </lineage>
</organism>
<keyword evidence="1" id="KW-1133">Transmembrane helix</keyword>
<keyword evidence="3" id="KW-1185">Reference proteome</keyword>
<evidence type="ECO:0000313" key="2">
    <source>
        <dbReference type="EMBL" id="SMC53199.1"/>
    </source>
</evidence>
<evidence type="ECO:0000256" key="1">
    <source>
        <dbReference type="SAM" id="Phobius"/>
    </source>
</evidence>
<feature type="transmembrane region" description="Helical" evidence="1">
    <location>
        <begin position="52"/>
        <end position="73"/>
    </location>
</feature>
<dbReference type="Proteomes" id="UP000192656">
    <property type="component" value="Unassembled WGS sequence"/>
</dbReference>
<dbReference type="EMBL" id="FWXR01000003">
    <property type="protein sequence ID" value="SMC53199.1"/>
    <property type="molecule type" value="Genomic_DNA"/>
</dbReference>
<feature type="transmembrane region" description="Helical" evidence="1">
    <location>
        <begin position="94"/>
        <end position="113"/>
    </location>
</feature>
<evidence type="ECO:0000313" key="3">
    <source>
        <dbReference type="Proteomes" id="UP000192656"/>
    </source>
</evidence>
<dbReference type="OrthoDB" id="9968644at2"/>
<keyword evidence="1" id="KW-0812">Transmembrane</keyword>
<sequence length="182" mass="19182">MRRTASIVLMCAWGSFAFIGALRLLAEGAIFPASVQLQLEALLDVLVLGERIALDPTSAASFAGLLFGVVALIGASVRDLASEGATIAERGERLAAVSLTALLAFWAAATMAGSPAATLFGSGAALCFAFAATLGALVFDHAIYADETESDEAFDYVMRKIELAQKAAQRDEAQRHDRNEDR</sequence>
<gene>
    <name evidence="2" type="ORF">SAMN06297251_103200</name>
</gene>
<dbReference type="AlphaFoldDB" id="A0A1W1ZXJ5"/>
<accession>A0A1W1ZXJ5</accession>